<proteinExistence type="predicted"/>
<gene>
    <name evidence="1" type="ORF">BDY19DRAFT_997859</name>
</gene>
<protein>
    <submittedName>
        <fullName evidence="1">Uncharacterized protein</fullName>
    </submittedName>
</protein>
<comment type="caution">
    <text evidence="1">The sequence shown here is derived from an EMBL/GenBank/DDBJ whole genome shotgun (WGS) entry which is preliminary data.</text>
</comment>
<evidence type="ECO:0000313" key="1">
    <source>
        <dbReference type="EMBL" id="KAI0084248.1"/>
    </source>
</evidence>
<reference evidence="1" key="1">
    <citation type="journal article" date="2021" name="Environ. Microbiol.">
        <title>Gene family expansions and transcriptome signatures uncover fungal adaptations to wood decay.</title>
        <authorList>
            <person name="Hage H."/>
            <person name="Miyauchi S."/>
            <person name="Viragh M."/>
            <person name="Drula E."/>
            <person name="Min B."/>
            <person name="Chaduli D."/>
            <person name="Navarro D."/>
            <person name="Favel A."/>
            <person name="Norest M."/>
            <person name="Lesage-Meessen L."/>
            <person name="Balint B."/>
            <person name="Merenyi Z."/>
            <person name="de Eugenio L."/>
            <person name="Morin E."/>
            <person name="Martinez A.T."/>
            <person name="Baldrian P."/>
            <person name="Stursova M."/>
            <person name="Martinez M.J."/>
            <person name="Novotny C."/>
            <person name="Magnuson J.K."/>
            <person name="Spatafora J.W."/>
            <person name="Maurice S."/>
            <person name="Pangilinan J."/>
            <person name="Andreopoulos W."/>
            <person name="LaButti K."/>
            <person name="Hundley H."/>
            <person name="Na H."/>
            <person name="Kuo A."/>
            <person name="Barry K."/>
            <person name="Lipzen A."/>
            <person name="Henrissat B."/>
            <person name="Riley R."/>
            <person name="Ahrendt S."/>
            <person name="Nagy L.G."/>
            <person name="Grigoriev I.V."/>
            <person name="Martin F."/>
            <person name="Rosso M.N."/>
        </authorList>
    </citation>
    <scope>NUCLEOTIDE SEQUENCE</scope>
    <source>
        <strain evidence="1">CBS 384.51</strain>
    </source>
</reference>
<sequence length="559" mass="61385">MVINTLVIHGLLKAGTFSLLDSHLQSRQRQLIITNQKAAHMSPAQLESLRREILDLDDSDDGVEGGRGNDESGSADGGYYEESSATPFSDGNKTAKSGVSAKDKRAHRKEQVWGKINQMRTAQGSVKAATSGRSSAQSISSFQHGSSKVTVLPNAGIQSDWRTRLHGPSVEFPTMHTGVAAQRQVRRNREAGERVRGGLTDTDVATSKPQHATMRKSGQPKQVITIIDSDPPEPVGDVVKKPSRAARTQVVPGKSLAVKHLPEWIRDDLDPTRTGRIIATVVDFYGCQQDPWKFDYDDAEVFLTLVQLLIDHLYPEKHFGVSKTDQIYGKARQAVYDVRSKMGKTAITFMIGRAKSLKTVEVQDLVKKALSEGGELYYGDTKQKKDVLQAPGVLTTFAEHLKAIQSSVLAELDFADIFPGVHLQIGYPQGALGLAACAMQRAYVLHETGRFVPTRIGFTEEYVKEGGQESMWANHMGTVRRVYMRKDKTHRFDDLIAKASAYMNSARSVGIAGVSKPQGAKNTTFSIDVMSSPPLFARGNSNLSFDDYDDGFNPLDSDE</sequence>
<evidence type="ECO:0000313" key="2">
    <source>
        <dbReference type="Proteomes" id="UP001055072"/>
    </source>
</evidence>
<organism evidence="1 2">
    <name type="scientific">Irpex rosettiformis</name>
    <dbReference type="NCBI Taxonomy" id="378272"/>
    <lineage>
        <taxon>Eukaryota</taxon>
        <taxon>Fungi</taxon>
        <taxon>Dikarya</taxon>
        <taxon>Basidiomycota</taxon>
        <taxon>Agaricomycotina</taxon>
        <taxon>Agaricomycetes</taxon>
        <taxon>Polyporales</taxon>
        <taxon>Irpicaceae</taxon>
        <taxon>Irpex</taxon>
    </lineage>
</organism>
<dbReference type="Proteomes" id="UP001055072">
    <property type="component" value="Unassembled WGS sequence"/>
</dbReference>
<keyword evidence="2" id="KW-1185">Reference proteome</keyword>
<name>A0ACB8TQK6_9APHY</name>
<dbReference type="EMBL" id="MU274945">
    <property type="protein sequence ID" value="KAI0084248.1"/>
    <property type="molecule type" value="Genomic_DNA"/>
</dbReference>
<accession>A0ACB8TQK6</accession>